<dbReference type="Gene3D" id="1.10.101.10">
    <property type="entry name" value="PGBD-like superfamily/PGBD"/>
    <property type="match status" value="1"/>
</dbReference>
<organism evidence="1 2">
    <name type="scientific">Kitasatospora paracochleata</name>
    <dbReference type="NCBI Taxonomy" id="58354"/>
    <lineage>
        <taxon>Bacteria</taxon>
        <taxon>Bacillati</taxon>
        <taxon>Actinomycetota</taxon>
        <taxon>Actinomycetes</taxon>
        <taxon>Kitasatosporales</taxon>
        <taxon>Streptomycetaceae</taxon>
        <taxon>Kitasatospora</taxon>
    </lineage>
</organism>
<dbReference type="InterPro" id="IPR036366">
    <property type="entry name" value="PGBDSf"/>
</dbReference>
<dbReference type="EMBL" id="JAMZDX010000005">
    <property type="protein sequence ID" value="MCP2312290.1"/>
    <property type="molecule type" value="Genomic_DNA"/>
</dbReference>
<dbReference type="RefSeq" id="WP_253801247.1">
    <property type="nucleotide sequence ID" value="NZ_BAAAUB010000093.1"/>
</dbReference>
<comment type="caution">
    <text evidence="1">The sequence shown here is derived from an EMBL/GenBank/DDBJ whole genome shotgun (WGS) entry which is preliminary data.</text>
</comment>
<keyword evidence="2" id="KW-1185">Reference proteome</keyword>
<dbReference type="SUPFAM" id="SSF53955">
    <property type="entry name" value="Lysozyme-like"/>
    <property type="match status" value="1"/>
</dbReference>
<gene>
    <name evidence="1" type="ORF">FHR36_005456</name>
</gene>
<proteinExistence type="predicted"/>
<evidence type="ECO:0000313" key="1">
    <source>
        <dbReference type="EMBL" id="MCP2312290.1"/>
    </source>
</evidence>
<sequence>MTQVVLSHVIRAAQVDPPAPQGVAAFPGDVRPVEQALADRGFLDPAFIDGAFGTLTLNAYSRLQRSFGFGGHDADGIPGSSSLKRLGAESGLFDVVDGDMQPQPPSGIGMSVSDVIFDQVVDGSTTAAIKQVCSMMDLPVDNWLPGYMTIAVRESSYNFNAVNTTDSNAHGSRQSDGCPFYCSRGVVQCIPPTFATYHQPGTDTHIYDGVANIAASINYVMDTYHVSRDGHDLTARVQQADENRPPHGY</sequence>
<dbReference type="InterPro" id="IPR023346">
    <property type="entry name" value="Lysozyme-like_dom_sf"/>
</dbReference>
<name>A0ABT1J4D7_9ACTN</name>
<reference evidence="1 2" key="1">
    <citation type="submission" date="2022-06" db="EMBL/GenBank/DDBJ databases">
        <title>Sequencing the genomes of 1000 actinobacteria strains.</title>
        <authorList>
            <person name="Klenk H.-P."/>
        </authorList>
    </citation>
    <scope>NUCLEOTIDE SEQUENCE [LARGE SCALE GENOMIC DNA]</scope>
    <source>
        <strain evidence="1 2">DSM 41656</strain>
    </source>
</reference>
<evidence type="ECO:0000313" key="2">
    <source>
        <dbReference type="Proteomes" id="UP001206483"/>
    </source>
</evidence>
<accession>A0ABT1J4D7</accession>
<protein>
    <submittedName>
        <fullName evidence="1">Peptidoglycan hydrolase-like protein with peptidoglycan-binding domain</fullName>
    </submittedName>
</protein>
<dbReference type="InterPro" id="IPR036365">
    <property type="entry name" value="PGBD-like_sf"/>
</dbReference>
<dbReference type="Proteomes" id="UP001206483">
    <property type="component" value="Unassembled WGS sequence"/>
</dbReference>
<dbReference type="SUPFAM" id="SSF47090">
    <property type="entry name" value="PGBD-like"/>
    <property type="match status" value="1"/>
</dbReference>